<evidence type="ECO:0000313" key="1">
    <source>
        <dbReference type="EMBL" id="SMP03836.1"/>
    </source>
</evidence>
<accession>A0AA45WJQ7</accession>
<evidence type="ECO:0000313" key="2">
    <source>
        <dbReference type="Proteomes" id="UP001157946"/>
    </source>
</evidence>
<dbReference type="AlphaFoldDB" id="A0AA45WJQ7"/>
<gene>
    <name evidence="1" type="ORF">SAMN06265361_101488</name>
</gene>
<comment type="caution">
    <text evidence="1">The sequence shown here is derived from an EMBL/GenBank/DDBJ whole genome shotgun (WGS) entry which is preliminary data.</text>
</comment>
<name>A0AA45WJQ7_9BACL</name>
<proteinExistence type="predicted"/>
<dbReference type="EMBL" id="FXTU01000001">
    <property type="protein sequence ID" value="SMP03836.1"/>
    <property type="molecule type" value="Genomic_DNA"/>
</dbReference>
<dbReference type="Proteomes" id="UP001157946">
    <property type="component" value="Unassembled WGS sequence"/>
</dbReference>
<reference evidence="1" key="1">
    <citation type="submission" date="2017-05" db="EMBL/GenBank/DDBJ databases">
        <authorList>
            <person name="Varghese N."/>
            <person name="Submissions S."/>
        </authorList>
    </citation>
    <scope>NUCLEOTIDE SEQUENCE</scope>
    <source>
        <strain evidence="1">DSM 45262</strain>
    </source>
</reference>
<sequence length="56" mass="6228">MRAVTVGNVAVDNRVTPVHLLTKNGQKITIHMIHLVVEELEDGKRVLSGRCFDIFG</sequence>
<dbReference type="RefSeq" id="WP_154986925.1">
    <property type="nucleotide sequence ID" value="NZ_FXTU01000001.1"/>
</dbReference>
<protein>
    <submittedName>
        <fullName evidence="1">Uncharacterized protein</fullName>
    </submittedName>
</protein>
<keyword evidence="2" id="KW-1185">Reference proteome</keyword>
<organism evidence="1 2">
    <name type="scientific">Laceyella tengchongensis</name>
    <dbReference type="NCBI Taxonomy" id="574699"/>
    <lineage>
        <taxon>Bacteria</taxon>
        <taxon>Bacillati</taxon>
        <taxon>Bacillota</taxon>
        <taxon>Bacilli</taxon>
        <taxon>Bacillales</taxon>
        <taxon>Thermoactinomycetaceae</taxon>
        <taxon>Laceyella</taxon>
    </lineage>
</organism>